<dbReference type="Proteomes" id="UP000031586">
    <property type="component" value="Unassembled WGS sequence"/>
</dbReference>
<dbReference type="EMBL" id="JPRD01000008">
    <property type="protein sequence ID" value="KIF54233.1"/>
    <property type="molecule type" value="Genomic_DNA"/>
</dbReference>
<name>A0A0C1VW19_9VIBR</name>
<comment type="caution">
    <text evidence="2">The sequence shown here is derived from an EMBL/GenBank/DDBJ whole genome shotgun (WGS) entry which is preliminary data.</text>
</comment>
<feature type="chain" id="PRO_5002140749" description="Lipoprotein" evidence="1">
    <location>
        <begin position="30"/>
        <end position="135"/>
    </location>
</feature>
<evidence type="ECO:0000256" key="1">
    <source>
        <dbReference type="SAM" id="SignalP"/>
    </source>
</evidence>
<dbReference type="RefSeq" id="WP_020197659.1">
    <property type="nucleotide sequence ID" value="NZ_BAOH01000132.1"/>
</dbReference>
<evidence type="ECO:0000313" key="2">
    <source>
        <dbReference type="EMBL" id="KIF54233.1"/>
    </source>
</evidence>
<dbReference type="PROSITE" id="PS51257">
    <property type="entry name" value="PROKAR_LIPOPROTEIN"/>
    <property type="match status" value="1"/>
</dbReference>
<reference evidence="2 3" key="1">
    <citation type="submission" date="2014-07" db="EMBL/GenBank/DDBJ databases">
        <title>Unique and conserved regions in Vibrio harveyi and related species in comparison with the shrimp pathogen Vibrio harveyi CAIM 1792.</title>
        <authorList>
            <person name="Espinoza-Valles I."/>
            <person name="Vora G."/>
            <person name="Leekitcharoenphon P."/>
            <person name="Ussery D."/>
            <person name="Hoj L."/>
            <person name="Gomez-Gil B."/>
        </authorList>
    </citation>
    <scope>NUCLEOTIDE SEQUENCE [LARGE SCALE GENOMIC DNA]</scope>
    <source>
        <strain evidence="3">CAIM 1854 / LMG 25443</strain>
    </source>
</reference>
<organism evidence="2 3">
    <name type="scientific">Vibrio owensii CAIM 1854 = LMG 25443</name>
    <dbReference type="NCBI Taxonomy" id="1229493"/>
    <lineage>
        <taxon>Bacteria</taxon>
        <taxon>Pseudomonadati</taxon>
        <taxon>Pseudomonadota</taxon>
        <taxon>Gammaproteobacteria</taxon>
        <taxon>Vibrionales</taxon>
        <taxon>Vibrionaceae</taxon>
        <taxon>Vibrio</taxon>
    </lineage>
</organism>
<accession>A0A0C1VW19</accession>
<evidence type="ECO:0008006" key="4">
    <source>
        <dbReference type="Google" id="ProtNLM"/>
    </source>
</evidence>
<feature type="signal peptide" evidence="1">
    <location>
        <begin position="1"/>
        <end position="29"/>
    </location>
</feature>
<dbReference type="PATRIC" id="fig|1229493.5.peg.5738"/>
<dbReference type="AlphaFoldDB" id="A0A0C1VW19"/>
<evidence type="ECO:0000313" key="3">
    <source>
        <dbReference type="Proteomes" id="UP000031586"/>
    </source>
</evidence>
<proteinExistence type="predicted"/>
<gene>
    <name evidence="2" type="ORF">H735_04085</name>
</gene>
<protein>
    <recommendedName>
        <fullName evidence="4">Lipoprotein</fullName>
    </recommendedName>
</protein>
<keyword evidence="1" id="KW-0732">Signal</keyword>
<sequence>MSKLTRTKAIITGAGISVMLMGCSSSGHSDDAVNALSIKTSADTVTEIQQAITTIQGNQVPPKIASNTFETNSHLLVVSGQLMESYNMPLNGAETELPDQYTLQLREEECGVYYEKDDKFVPLTNIQCRPNPIQD</sequence>